<reference evidence="1 2" key="1">
    <citation type="journal article" date="2019" name="Sci. Rep.">
        <title>A high-quality genome of Eragrostis curvula grass provides insights into Poaceae evolution and supports new strategies to enhance forage quality.</title>
        <authorList>
            <person name="Carballo J."/>
            <person name="Santos B.A.C.M."/>
            <person name="Zappacosta D."/>
            <person name="Garbus I."/>
            <person name="Selva J.P."/>
            <person name="Gallo C.A."/>
            <person name="Diaz A."/>
            <person name="Albertini E."/>
            <person name="Caccamo M."/>
            <person name="Echenique V."/>
        </authorList>
    </citation>
    <scope>NUCLEOTIDE SEQUENCE [LARGE SCALE GENOMIC DNA]</scope>
    <source>
        <strain evidence="2">cv. Victoria</strain>
        <tissue evidence="1">Leaf</tissue>
    </source>
</reference>
<dbReference type="AlphaFoldDB" id="A0A5J9WVG6"/>
<protein>
    <submittedName>
        <fullName evidence="1">Uncharacterized protein</fullName>
    </submittedName>
</protein>
<name>A0A5J9WVG6_9POAL</name>
<organism evidence="1 2">
    <name type="scientific">Eragrostis curvula</name>
    <name type="common">weeping love grass</name>
    <dbReference type="NCBI Taxonomy" id="38414"/>
    <lineage>
        <taxon>Eukaryota</taxon>
        <taxon>Viridiplantae</taxon>
        <taxon>Streptophyta</taxon>
        <taxon>Embryophyta</taxon>
        <taxon>Tracheophyta</taxon>
        <taxon>Spermatophyta</taxon>
        <taxon>Magnoliopsida</taxon>
        <taxon>Liliopsida</taxon>
        <taxon>Poales</taxon>
        <taxon>Poaceae</taxon>
        <taxon>PACMAD clade</taxon>
        <taxon>Chloridoideae</taxon>
        <taxon>Eragrostideae</taxon>
        <taxon>Eragrostidinae</taxon>
        <taxon>Eragrostis</taxon>
    </lineage>
</organism>
<dbReference type="Gramene" id="TVU51725">
    <property type="protein sequence ID" value="TVU51725"/>
    <property type="gene ID" value="EJB05_03167"/>
</dbReference>
<gene>
    <name evidence="1" type="ORF">EJB05_03167</name>
</gene>
<keyword evidence="2" id="KW-1185">Reference proteome</keyword>
<evidence type="ECO:0000313" key="1">
    <source>
        <dbReference type="EMBL" id="TVU51725.1"/>
    </source>
</evidence>
<evidence type="ECO:0000313" key="2">
    <source>
        <dbReference type="Proteomes" id="UP000324897"/>
    </source>
</evidence>
<dbReference type="Proteomes" id="UP000324897">
    <property type="component" value="Chromosome 6"/>
</dbReference>
<comment type="caution">
    <text evidence="1">The sequence shown here is derived from an EMBL/GenBank/DDBJ whole genome shotgun (WGS) entry which is preliminary data.</text>
</comment>
<sequence length="115" mass="12222">MQSPPWRTKAPRRSSIEAGEDDVSIVLSSALFDLQLSTAHFLAASSSAVPRTAAGTVPLLFDGSAAWDEAHRPPGTPSFLAAFSLAVRWPASPHHGPIWLGAIYLCLADCRLGNL</sequence>
<accession>A0A5J9WVG6</accession>
<dbReference type="EMBL" id="RWGY01000002">
    <property type="protein sequence ID" value="TVU51725.1"/>
    <property type="molecule type" value="Genomic_DNA"/>
</dbReference>
<proteinExistence type="predicted"/>